<name>A0A811UCK8_CERCA</name>
<keyword evidence="2" id="KW-1185">Reference proteome</keyword>
<evidence type="ECO:0000313" key="2">
    <source>
        <dbReference type="Proteomes" id="UP000606786"/>
    </source>
</evidence>
<protein>
    <submittedName>
        <fullName evidence="1">(Mediterranean fruit fly) hypothetical protein</fullName>
    </submittedName>
</protein>
<dbReference type="EMBL" id="CAJHJT010000001">
    <property type="protein sequence ID" value="CAD6995796.1"/>
    <property type="molecule type" value="Genomic_DNA"/>
</dbReference>
<evidence type="ECO:0000313" key="1">
    <source>
        <dbReference type="EMBL" id="CAD6995796.1"/>
    </source>
</evidence>
<comment type="caution">
    <text evidence="1">The sequence shown here is derived from an EMBL/GenBank/DDBJ whole genome shotgun (WGS) entry which is preliminary data.</text>
</comment>
<accession>A0A811UCK8</accession>
<reference evidence="1" key="1">
    <citation type="submission" date="2020-11" db="EMBL/GenBank/DDBJ databases">
        <authorList>
            <person name="Whitehead M."/>
        </authorList>
    </citation>
    <scope>NUCLEOTIDE SEQUENCE</scope>
    <source>
        <strain evidence="1">EGII</strain>
    </source>
</reference>
<proteinExistence type="predicted"/>
<gene>
    <name evidence="1" type="ORF">CCAP1982_LOCUS4500</name>
</gene>
<organism evidence="1 2">
    <name type="scientific">Ceratitis capitata</name>
    <name type="common">Mediterranean fruit fly</name>
    <name type="synonym">Tephritis capitata</name>
    <dbReference type="NCBI Taxonomy" id="7213"/>
    <lineage>
        <taxon>Eukaryota</taxon>
        <taxon>Metazoa</taxon>
        <taxon>Ecdysozoa</taxon>
        <taxon>Arthropoda</taxon>
        <taxon>Hexapoda</taxon>
        <taxon>Insecta</taxon>
        <taxon>Pterygota</taxon>
        <taxon>Neoptera</taxon>
        <taxon>Endopterygota</taxon>
        <taxon>Diptera</taxon>
        <taxon>Brachycera</taxon>
        <taxon>Muscomorpha</taxon>
        <taxon>Tephritoidea</taxon>
        <taxon>Tephritidae</taxon>
        <taxon>Ceratitis</taxon>
        <taxon>Ceratitis</taxon>
    </lineage>
</organism>
<dbReference type="Proteomes" id="UP000606786">
    <property type="component" value="Unassembled WGS sequence"/>
</dbReference>
<dbReference type="AlphaFoldDB" id="A0A811UCK8"/>
<sequence length="115" mass="13082">MEGMSRGQSLTTSVLQQQFRHVDKDEREEIKCVGVQRKEAQVMDSLTHTPRVKHPYNTFPKKSHLAFFKTVNNHWRPGLGCALGDSKQRGSCAPAHFSLIASYEVSNIESIYNFD</sequence>